<dbReference type="InterPro" id="IPR014710">
    <property type="entry name" value="RmlC-like_jellyroll"/>
</dbReference>
<evidence type="ECO:0000313" key="3">
    <source>
        <dbReference type="Proteomes" id="UP000294360"/>
    </source>
</evidence>
<dbReference type="AlphaFoldDB" id="A0A4U8YXR6"/>
<dbReference type="CDD" id="cd20303">
    <property type="entry name" value="cupin_ChrR_1"/>
    <property type="match status" value="2"/>
</dbReference>
<dbReference type="InterPro" id="IPR025979">
    <property type="entry name" value="ChrR-like_cupin_dom"/>
</dbReference>
<reference evidence="2 3" key="1">
    <citation type="submission" date="2019-03" db="EMBL/GenBank/DDBJ databases">
        <authorList>
            <person name="Kox A.R. M."/>
        </authorList>
    </citation>
    <scope>NUCLEOTIDE SEQUENCE [LARGE SCALE GENOMIC DNA]</scope>
    <source>
        <strain evidence="2">MTUNDRAET4 annotated genome</strain>
    </source>
</reference>
<dbReference type="SUPFAM" id="SSF51182">
    <property type="entry name" value="RmlC-like cupins"/>
    <property type="match status" value="2"/>
</dbReference>
<dbReference type="EMBL" id="LR536450">
    <property type="protein sequence ID" value="VFU07782.1"/>
    <property type="molecule type" value="Genomic_DNA"/>
</dbReference>
<feature type="domain" description="ChrR-like cupin" evidence="1">
    <location>
        <begin position="119"/>
        <end position="216"/>
    </location>
</feature>
<evidence type="ECO:0000259" key="1">
    <source>
        <dbReference type="Pfam" id="PF12973"/>
    </source>
</evidence>
<feature type="domain" description="ChrR-like cupin" evidence="1">
    <location>
        <begin position="9"/>
        <end position="111"/>
    </location>
</feature>
<dbReference type="OrthoDB" id="9801227at2"/>
<evidence type="ECO:0000313" key="2">
    <source>
        <dbReference type="EMBL" id="VFU07782.1"/>
    </source>
</evidence>
<accession>A0A4U8YXR6</accession>
<proteinExistence type="predicted"/>
<dbReference type="Pfam" id="PF12973">
    <property type="entry name" value="Cupin_7"/>
    <property type="match status" value="2"/>
</dbReference>
<sequence>MRINADFTRRIVVRRGDAQWTPSPQKGVERLMLDRIGGEVARATSFVRFAPETDFPGHTHGGGEEVYVIDGAFEDENGLHAAGAYIRDPIGSSHAPFSAQGCTLFVKLWQFDKDDHDHVEIDTASGEWRKAPEGFAIQPLHHFAGVTTFLVRLDQGATLNRAIHPDGEEMVVLAGACADAEGDYPAGTWIRDPGGRVQRLFSADGCTLFVKTGHLAAAAAAARMADEAASGAG</sequence>
<gene>
    <name evidence="2" type="ORF">MTUNDRAET4_0889</name>
</gene>
<dbReference type="InterPro" id="IPR011051">
    <property type="entry name" value="RmlC_Cupin_sf"/>
</dbReference>
<organism evidence="2 3">
    <name type="scientific">Methylocella tundrae</name>
    <dbReference type="NCBI Taxonomy" id="227605"/>
    <lineage>
        <taxon>Bacteria</taxon>
        <taxon>Pseudomonadati</taxon>
        <taxon>Pseudomonadota</taxon>
        <taxon>Alphaproteobacteria</taxon>
        <taxon>Hyphomicrobiales</taxon>
        <taxon>Beijerinckiaceae</taxon>
        <taxon>Methylocella</taxon>
    </lineage>
</organism>
<dbReference type="RefSeq" id="WP_134487313.1">
    <property type="nucleotide sequence ID" value="NZ_CP139089.1"/>
</dbReference>
<name>A0A4U8YXR6_METTU</name>
<dbReference type="KEGG" id="mtun:MTUNDRAET4_0889"/>
<dbReference type="Proteomes" id="UP000294360">
    <property type="component" value="Chromosome"/>
</dbReference>
<protein>
    <submittedName>
        <fullName evidence="2">Cupin</fullName>
    </submittedName>
</protein>
<dbReference type="Gene3D" id="2.60.120.10">
    <property type="entry name" value="Jelly Rolls"/>
    <property type="match status" value="1"/>
</dbReference>